<organism evidence="10 11">
    <name type="scientific">Roseovarius ramblicola</name>
    <dbReference type="NCBI Taxonomy" id="2022336"/>
    <lineage>
        <taxon>Bacteria</taxon>
        <taxon>Pseudomonadati</taxon>
        <taxon>Pseudomonadota</taxon>
        <taxon>Alphaproteobacteria</taxon>
        <taxon>Rhodobacterales</taxon>
        <taxon>Roseobacteraceae</taxon>
        <taxon>Roseovarius</taxon>
    </lineage>
</organism>
<dbReference type="InterPro" id="IPR000182">
    <property type="entry name" value="GNAT_dom"/>
</dbReference>
<evidence type="ECO:0000256" key="7">
    <source>
        <dbReference type="ARBA" id="ARBA00048924"/>
    </source>
</evidence>
<evidence type="ECO:0000256" key="3">
    <source>
        <dbReference type="ARBA" id="ARBA00012355"/>
    </source>
</evidence>
<gene>
    <name evidence="8 10" type="primary">ectA</name>
    <name evidence="10" type="ORF">ACFFU4_04720</name>
</gene>
<comment type="similarity">
    <text evidence="2 8">Belongs to the acetyltransferase family. EctA subfamily.</text>
</comment>
<dbReference type="InterPro" id="IPR016181">
    <property type="entry name" value="Acyl_CoA_acyltransferase"/>
</dbReference>
<comment type="function">
    <text evidence="8">Catalyzes the acetylation of L-2,4-diaminobutyrate (DABA) to gamma-N-acetyl-alpha,gamma-diaminobutyric acid (ADABA) with acetyl coenzyme A.</text>
</comment>
<dbReference type="EMBL" id="JBHMEC010000008">
    <property type="protein sequence ID" value="MFB9149051.1"/>
    <property type="molecule type" value="Genomic_DNA"/>
</dbReference>
<evidence type="ECO:0000313" key="11">
    <source>
        <dbReference type="Proteomes" id="UP001589670"/>
    </source>
</evidence>
<dbReference type="Pfam" id="PF00583">
    <property type="entry name" value="Acetyltransf_1"/>
    <property type="match status" value="1"/>
</dbReference>
<evidence type="ECO:0000256" key="1">
    <source>
        <dbReference type="ARBA" id="ARBA00004978"/>
    </source>
</evidence>
<name>A0ABV5HYV6_9RHOB</name>
<dbReference type="GO" id="GO:0033816">
    <property type="term" value="F:diaminobutyrate acetyltransferase activity"/>
    <property type="evidence" value="ECO:0007669"/>
    <property type="project" value="UniProtKB-EC"/>
</dbReference>
<comment type="caution">
    <text evidence="10">The sequence shown here is derived from an EMBL/GenBank/DDBJ whole genome shotgun (WGS) entry which is preliminary data.</text>
</comment>
<keyword evidence="11" id="KW-1185">Reference proteome</keyword>
<evidence type="ECO:0000256" key="5">
    <source>
        <dbReference type="ARBA" id="ARBA00022679"/>
    </source>
</evidence>
<evidence type="ECO:0000256" key="4">
    <source>
        <dbReference type="ARBA" id="ARBA00017935"/>
    </source>
</evidence>
<accession>A0ABV5HYV6</accession>
<sequence length="177" mass="19885">MRHAREIFGKAMPSLRKPAAEDGADIWRLVRACKPLDENSMYCNLVQCDHFRDTCIVAEMDGELVGWVSGYKLPDDPETLFVWQVAVSETARGTGLGTLMLRGLLSRDICKGVTRVQTTITRDNAASWALFRKFTEMSDAALSSAPYFSKDDHFDELHDTEYMVTISLDKARTKKAA</sequence>
<comment type="pathway">
    <text evidence="1 8">Amine and polyamine biosynthesis; ectoine biosynthesis; L-ectoine from L-aspartate 4-semialdehyde: step 2/3.</text>
</comment>
<evidence type="ECO:0000313" key="10">
    <source>
        <dbReference type="EMBL" id="MFB9149051.1"/>
    </source>
</evidence>
<dbReference type="SUPFAM" id="SSF55729">
    <property type="entry name" value="Acyl-CoA N-acyltransferases (Nat)"/>
    <property type="match status" value="1"/>
</dbReference>
<comment type="catalytic activity">
    <reaction evidence="7 8">
        <text>L-2,4-diaminobutanoate + acetyl-CoA = (2S)-4-acetamido-2-aminobutanoate + CoA + H(+)</text>
        <dbReference type="Rhea" id="RHEA:16901"/>
        <dbReference type="ChEBI" id="CHEBI:15378"/>
        <dbReference type="ChEBI" id="CHEBI:57287"/>
        <dbReference type="ChEBI" id="CHEBI:57288"/>
        <dbReference type="ChEBI" id="CHEBI:58761"/>
        <dbReference type="ChEBI" id="CHEBI:58929"/>
        <dbReference type="EC" id="2.3.1.178"/>
    </reaction>
</comment>
<evidence type="ECO:0000256" key="2">
    <source>
        <dbReference type="ARBA" id="ARBA00010712"/>
    </source>
</evidence>
<evidence type="ECO:0000256" key="8">
    <source>
        <dbReference type="RuleBase" id="RU365045"/>
    </source>
</evidence>
<evidence type="ECO:0000259" key="9">
    <source>
        <dbReference type="PROSITE" id="PS51186"/>
    </source>
</evidence>
<keyword evidence="6 8" id="KW-0012">Acyltransferase</keyword>
<dbReference type="PROSITE" id="PS51186">
    <property type="entry name" value="GNAT"/>
    <property type="match status" value="1"/>
</dbReference>
<dbReference type="CDD" id="cd04301">
    <property type="entry name" value="NAT_SF"/>
    <property type="match status" value="1"/>
</dbReference>
<proteinExistence type="inferred from homology"/>
<evidence type="ECO:0000256" key="6">
    <source>
        <dbReference type="ARBA" id="ARBA00023315"/>
    </source>
</evidence>
<keyword evidence="5 8" id="KW-0808">Transferase</keyword>
<dbReference type="Proteomes" id="UP001589670">
    <property type="component" value="Unassembled WGS sequence"/>
</dbReference>
<feature type="domain" description="N-acetyltransferase" evidence="9">
    <location>
        <begin position="13"/>
        <end position="153"/>
    </location>
</feature>
<reference evidence="10 11" key="1">
    <citation type="submission" date="2024-09" db="EMBL/GenBank/DDBJ databases">
        <authorList>
            <person name="Sun Q."/>
            <person name="Mori K."/>
        </authorList>
    </citation>
    <scope>NUCLEOTIDE SEQUENCE [LARGE SCALE GENOMIC DNA]</scope>
    <source>
        <strain evidence="10 11">CECT 9424</strain>
    </source>
</reference>
<dbReference type="InterPro" id="IPR012772">
    <property type="entry name" value="Ectoine_EctA"/>
</dbReference>
<dbReference type="RefSeq" id="WP_377067561.1">
    <property type="nucleotide sequence ID" value="NZ_JBHMEC010000008.1"/>
</dbReference>
<dbReference type="EC" id="2.3.1.178" evidence="3 8"/>
<dbReference type="Gene3D" id="3.40.630.30">
    <property type="match status" value="1"/>
</dbReference>
<dbReference type="NCBIfam" id="TIGR02406">
    <property type="entry name" value="ectoine_EctA"/>
    <property type="match status" value="1"/>
</dbReference>
<protein>
    <recommendedName>
        <fullName evidence="4 8">L-2,4-diaminobutyric acid acetyltransferase</fullName>
        <shortName evidence="8">DABA acetyltransferase</shortName>
        <ecNumber evidence="3 8">2.3.1.178</ecNumber>
    </recommendedName>
</protein>